<dbReference type="EC" id="2.7.7.49" evidence="4"/>
<dbReference type="InterPro" id="IPR000953">
    <property type="entry name" value="Chromo/chromo_shadow_dom"/>
</dbReference>
<dbReference type="GO" id="GO:0003887">
    <property type="term" value="F:DNA-directed DNA polymerase activity"/>
    <property type="evidence" value="ECO:0007669"/>
    <property type="project" value="UniProtKB-KW"/>
</dbReference>
<dbReference type="PROSITE" id="PS50878">
    <property type="entry name" value="RT_POL"/>
    <property type="match status" value="1"/>
</dbReference>
<proteinExistence type="inferred from homology"/>
<dbReference type="GO" id="GO:0003677">
    <property type="term" value="F:DNA binding"/>
    <property type="evidence" value="ECO:0007669"/>
    <property type="project" value="UniProtKB-KW"/>
</dbReference>
<evidence type="ECO:0000256" key="11">
    <source>
        <dbReference type="ARBA" id="ARBA00022759"/>
    </source>
</evidence>
<dbReference type="InterPro" id="IPR023780">
    <property type="entry name" value="Chromo_domain"/>
</dbReference>
<dbReference type="InterPro" id="IPR012337">
    <property type="entry name" value="RNaseH-like_sf"/>
</dbReference>
<dbReference type="EMBL" id="HADZ01004890">
    <property type="protein sequence ID" value="SBP68831.1"/>
    <property type="molecule type" value="Transcribed_RNA"/>
</dbReference>
<evidence type="ECO:0000256" key="19">
    <source>
        <dbReference type="ARBA" id="ARBA00039658"/>
    </source>
</evidence>
<keyword evidence="5" id="KW-0645">Protease</keyword>
<keyword evidence="17" id="KW-0238">DNA-binding</keyword>
<keyword evidence="6" id="KW-0808">Transferase</keyword>
<keyword evidence="8" id="KW-0540">Nuclease</keyword>
<dbReference type="Pfam" id="PF03732">
    <property type="entry name" value="Retrotrans_gag"/>
    <property type="match status" value="1"/>
</dbReference>
<evidence type="ECO:0000256" key="6">
    <source>
        <dbReference type="ARBA" id="ARBA00022679"/>
    </source>
</evidence>
<dbReference type="FunFam" id="3.30.70.270:FF:000020">
    <property type="entry name" value="Transposon Tf2-6 polyprotein-like Protein"/>
    <property type="match status" value="1"/>
</dbReference>
<evidence type="ECO:0000259" key="21">
    <source>
        <dbReference type="PROSITE" id="PS50013"/>
    </source>
</evidence>
<evidence type="ECO:0000259" key="23">
    <source>
        <dbReference type="PROSITE" id="PS50994"/>
    </source>
</evidence>
<dbReference type="InterPro" id="IPR043502">
    <property type="entry name" value="DNA/RNA_pol_sf"/>
</dbReference>
<evidence type="ECO:0000256" key="20">
    <source>
        <dbReference type="SAM" id="MobiDB-lite"/>
    </source>
</evidence>
<dbReference type="CDD" id="cd01647">
    <property type="entry name" value="RT_LTR"/>
    <property type="match status" value="1"/>
</dbReference>
<protein>
    <recommendedName>
        <fullName evidence="19">Gypsy retrotransposon integrase-like protein 1</fullName>
        <ecNumber evidence="4">2.7.7.49</ecNumber>
        <ecNumber evidence="3">3.1.26.4</ecNumber>
    </recommendedName>
</protein>
<evidence type="ECO:0000256" key="2">
    <source>
        <dbReference type="ARBA" id="ARBA00010879"/>
    </source>
</evidence>
<evidence type="ECO:0000256" key="9">
    <source>
        <dbReference type="ARBA" id="ARBA00022723"/>
    </source>
</evidence>
<dbReference type="Gene3D" id="2.40.50.40">
    <property type="match status" value="1"/>
</dbReference>
<evidence type="ECO:0000256" key="18">
    <source>
        <dbReference type="ARBA" id="ARBA00023172"/>
    </source>
</evidence>
<dbReference type="Gene3D" id="3.10.10.10">
    <property type="entry name" value="HIV Type 1 Reverse Transcriptase, subunit A, domain 1"/>
    <property type="match status" value="1"/>
</dbReference>
<dbReference type="GO" id="GO:0004523">
    <property type="term" value="F:RNA-DNA hybrid ribonuclease activity"/>
    <property type="evidence" value="ECO:0007669"/>
    <property type="project" value="UniProtKB-EC"/>
</dbReference>
<dbReference type="GO" id="GO:0005634">
    <property type="term" value="C:nucleus"/>
    <property type="evidence" value="ECO:0007669"/>
    <property type="project" value="UniProtKB-SubCell"/>
</dbReference>
<keyword evidence="18" id="KW-0233">DNA recombination</keyword>
<keyword evidence="16" id="KW-0239">DNA-directed DNA polymerase</keyword>
<dbReference type="FunFam" id="3.10.20.370:FF:000001">
    <property type="entry name" value="Retrovirus-related Pol polyprotein from transposon 17.6-like protein"/>
    <property type="match status" value="1"/>
</dbReference>
<dbReference type="Pfam" id="PF00385">
    <property type="entry name" value="Chromo"/>
    <property type="match status" value="1"/>
</dbReference>
<keyword evidence="7" id="KW-0548">Nucleotidyltransferase</keyword>
<dbReference type="GO" id="GO:0015074">
    <property type="term" value="P:DNA integration"/>
    <property type="evidence" value="ECO:0007669"/>
    <property type="project" value="UniProtKB-KW"/>
</dbReference>
<evidence type="ECO:0000256" key="4">
    <source>
        <dbReference type="ARBA" id="ARBA00012493"/>
    </source>
</evidence>
<evidence type="ECO:0000256" key="1">
    <source>
        <dbReference type="ARBA" id="ARBA00004123"/>
    </source>
</evidence>
<evidence type="ECO:0000256" key="10">
    <source>
        <dbReference type="ARBA" id="ARBA00022750"/>
    </source>
</evidence>
<feature type="domain" description="Chromo" evidence="21">
    <location>
        <begin position="1389"/>
        <end position="1439"/>
    </location>
</feature>
<dbReference type="InterPro" id="IPR000477">
    <property type="entry name" value="RT_dom"/>
</dbReference>
<evidence type="ECO:0000256" key="13">
    <source>
        <dbReference type="ARBA" id="ARBA00022842"/>
    </source>
</evidence>
<dbReference type="CDD" id="cd00303">
    <property type="entry name" value="retropepsin_like"/>
    <property type="match status" value="1"/>
</dbReference>
<dbReference type="InterPro" id="IPR041588">
    <property type="entry name" value="Integrase_H2C2"/>
</dbReference>
<evidence type="ECO:0000256" key="5">
    <source>
        <dbReference type="ARBA" id="ARBA00022670"/>
    </source>
</evidence>
<dbReference type="GO" id="GO:0004190">
    <property type="term" value="F:aspartic-type endopeptidase activity"/>
    <property type="evidence" value="ECO:0007669"/>
    <property type="project" value="UniProtKB-KW"/>
</dbReference>
<keyword evidence="10" id="KW-0064">Aspartyl protease</keyword>
<name>A0A1A8BQ95_NOTKA</name>
<dbReference type="Gene3D" id="1.10.340.70">
    <property type="match status" value="1"/>
</dbReference>
<evidence type="ECO:0000259" key="22">
    <source>
        <dbReference type="PROSITE" id="PS50878"/>
    </source>
</evidence>
<organism evidence="24">
    <name type="scientific">Nothobranchius kadleci</name>
    <name type="common">African annual killifish</name>
    <dbReference type="NCBI Taxonomy" id="1051664"/>
    <lineage>
        <taxon>Eukaryota</taxon>
        <taxon>Metazoa</taxon>
        <taxon>Chordata</taxon>
        <taxon>Craniata</taxon>
        <taxon>Vertebrata</taxon>
        <taxon>Euteleostomi</taxon>
        <taxon>Actinopterygii</taxon>
        <taxon>Neopterygii</taxon>
        <taxon>Teleostei</taxon>
        <taxon>Neoteleostei</taxon>
        <taxon>Acanthomorphata</taxon>
        <taxon>Ovalentaria</taxon>
        <taxon>Atherinomorphae</taxon>
        <taxon>Cyprinodontiformes</taxon>
        <taxon>Nothobranchiidae</taxon>
        <taxon>Nothobranchius</taxon>
    </lineage>
</organism>
<evidence type="ECO:0000256" key="14">
    <source>
        <dbReference type="ARBA" id="ARBA00022908"/>
    </source>
</evidence>
<dbReference type="Pfam" id="PF24626">
    <property type="entry name" value="SH3_Tf2-1"/>
    <property type="match status" value="1"/>
</dbReference>
<feature type="region of interest" description="Disordered" evidence="20">
    <location>
        <begin position="1446"/>
        <end position="1491"/>
    </location>
</feature>
<feature type="domain" description="Reverse transcriptase" evidence="22">
    <location>
        <begin position="570"/>
        <end position="749"/>
    </location>
</feature>
<dbReference type="GO" id="GO:0046872">
    <property type="term" value="F:metal ion binding"/>
    <property type="evidence" value="ECO:0007669"/>
    <property type="project" value="UniProtKB-KW"/>
</dbReference>
<dbReference type="Gene3D" id="3.30.420.10">
    <property type="entry name" value="Ribonuclease H-like superfamily/Ribonuclease H"/>
    <property type="match status" value="1"/>
</dbReference>
<dbReference type="GO" id="GO:0003964">
    <property type="term" value="F:RNA-directed DNA polymerase activity"/>
    <property type="evidence" value="ECO:0007669"/>
    <property type="project" value="UniProtKB-KW"/>
</dbReference>
<keyword evidence="11" id="KW-0255">Endonuclease</keyword>
<dbReference type="PROSITE" id="PS50994">
    <property type="entry name" value="INTEGRASE"/>
    <property type="match status" value="1"/>
</dbReference>
<dbReference type="Pfam" id="PF17917">
    <property type="entry name" value="RT_RNaseH"/>
    <property type="match status" value="1"/>
</dbReference>
<dbReference type="SMART" id="SM00298">
    <property type="entry name" value="CHROMO"/>
    <property type="match status" value="1"/>
</dbReference>
<keyword evidence="14" id="KW-0229">DNA integration</keyword>
<dbReference type="GO" id="GO:0006508">
    <property type="term" value="P:proteolysis"/>
    <property type="evidence" value="ECO:0007669"/>
    <property type="project" value="UniProtKB-KW"/>
</dbReference>
<dbReference type="PANTHER" id="PTHR37984">
    <property type="entry name" value="PROTEIN CBG26694"/>
    <property type="match status" value="1"/>
</dbReference>
<dbReference type="SUPFAM" id="SSF50630">
    <property type="entry name" value="Acid proteases"/>
    <property type="match status" value="1"/>
</dbReference>
<keyword evidence="12" id="KW-0378">Hydrolase</keyword>
<evidence type="ECO:0000313" key="24">
    <source>
        <dbReference type="EMBL" id="SBP68831.1"/>
    </source>
</evidence>
<dbReference type="InterPro" id="IPR050951">
    <property type="entry name" value="Retrovirus_Pol_polyprotein"/>
</dbReference>
<accession>A0A1A8BQ95</accession>
<feature type="compositionally biased region" description="Polar residues" evidence="20">
    <location>
        <begin position="1472"/>
        <end position="1491"/>
    </location>
</feature>
<dbReference type="Gene3D" id="3.30.70.270">
    <property type="match status" value="2"/>
</dbReference>
<evidence type="ECO:0000256" key="8">
    <source>
        <dbReference type="ARBA" id="ARBA00022722"/>
    </source>
</evidence>
<dbReference type="PROSITE" id="PS50013">
    <property type="entry name" value="CHROMO_2"/>
    <property type="match status" value="1"/>
</dbReference>
<keyword evidence="13" id="KW-0460">Magnesium</keyword>
<dbReference type="InterPro" id="IPR001584">
    <property type="entry name" value="Integrase_cat-core"/>
</dbReference>
<evidence type="ECO:0000256" key="12">
    <source>
        <dbReference type="ARBA" id="ARBA00022801"/>
    </source>
</evidence>
<keyword evidence="15" id="KW-0695">RNA-directed DNA polymerase</keyword>
<evidence type="ECO:0000256" key="7">
    <source>
        <dbReference type="ARBA" id="ARBA00022695"/>
    </source>
</evidence>
<keyword evidence="9" id="KW-0479">Metal-binding</keyword>
<dbReference type="InterPro" id="IPR041373">
    <property type="entry name" value="RT_RNaseH"/>
</dbReference>
<dbReference type="InterPro" id="IPR056924">
    <property type="entry name" value="SH3_Tf2-1"/>
</dbReference>
<dbReference type="InterPro" id="IPR005162">
    <property type="entry name" value="Retrotrans_gag_dom"/>
</dbReference>
<evidence type="ECO:0000256" key="15">
    <source>
        <dbReference type="ARBA" id="ARBA00022918"/>
    </source>
</evidence>
<sequence>MSIYGRCYTGSSLSHRFIETPDQSSLPYNPDVKHPYRVQLPYPVDHRDRMTESVDPAEFERMKRKTEQMENELIQLHALIDRLHTKQNSQTDLILQLSTALHALQQQALAPPTEGLHFSLPERWNGETGSPDSLLATLDMQFECQPGRFPTARSRVAHLTSLLSGRAAEWAAALYNSKSPACNDYAAFVSALRKTFVPPSSEVGAETQLLKLRQRERTVCAYASEFRTISAKLQWNDSALRAAFLEGLAPYIRDELAGRELPQTLDEVVDLALRIDQRVLDAGASPSFTHASSCTHAGGGAHAARPPSPRGETTTVARGPLCLLWLSRPPTPGLPATIGKRGAPLSIGVAQSGSSSTPVATNRLLIPVTLLHGEASLHVNALVDSGAADNFMDLDLAKRLRIPLQPLERVIPVTSVDGRPLQPYPVRDRTQSLRMITQGHQETLHFLVISAPSSPLILGFPWLRLHDPHISWSQNRLLGWGTSCQTHLVPPPSSAGLPDGGPGSTPPHLPLPYRDLAAVFDKRRATTLPPHRPYDMEIKLQPGTSPPRGRLFFLSPAESRAMEEYIDQALQQGFIRPSSSPGAAGFFFVRKKEGDLRPCIDYRGLNKITVKDRHPLPLLTSALDAISQARIFTKLDLRSAYNLVRIKAGDEWKTAFITPTGHWEYQVMPFGLCNSPAVFQRFINDVLRDMLGRWVFAYLDDILIYSKSEAEHLHHVRAVLTRLLDNNLFCKPEKCSFHQRSVSFLGYMISDKGLTMDPQKVQAVRDWPLPTSLKQLQSFLGFCNFYRRFIKDFSTIVAPLTSLTRPSPLSQPFRLTPDAVRAFQHLVARFTSAPILRHPDHAVPFVVKVDASDVGAGAILSQAGPDDRLHPCAYFSRKFSTTQQKYGVGDRELLAIKWALEEWRQWLLGTTRPFTIWTDHQNLTHIKSAKQLNPRQARWALFFEPYDFHLAYRPGAKNQKADALSRQFTHSTPSSEPAPILPEHRFLGQLRWPLEEAIQNALRDDPAPPETPAGCLYVPTSCRSEALSWAHSSRLSGHTGFSRTLKFLQRALWWPCMARDIKDYTSACDICARSKTPSHAPVGVLRPLPVPSRPWSHVGLDFVTGLPPVNNLNTVLTVTDRFSKAVHFIALPGLPSARRTAELFLENVVRLHGFPVDVVSDRFTAQFWKVFCHLMGASVSLSSGYHPQTNGRTERVNQQLCRYLQCFVSAQPSQWPKYLLWAELSHNLHTSSTTHMSPFEVCYDYQPPVFTHQEPEVAVPAAQSLVRCCKNAWIKARASITRANARYAHQHLRRHRPGPSYVPGDKVWVSTTDLHFRAGSKKLAPQFLGPYTVQKVINPVSYRLQLPASLRIHPTFHTSRLKPYVDSSLLPPLAPTPLPARFLDGKPIYTIQRILDARCRGRGWQYLVDWVDYGPKECSWEPARSILDPTIISDFWDHRGRPGTSGTVPGWGVLSEPKSPSQPLPASRYPPWTTSPSMPLTGIPSTSHLRH</sequence>
<dbReference type="InterPro" id="IPR021109">
    <property type="entry name" value="Peptidase_aspartic_dom_sf"/>
</dbReference>
<dbReference type="SUPFAM" id="SSF56672">
    <property type="entry name" value="DNA/RNA polymerases"/>
    <property type="match status" value="1"/>
</dbReference>
<feature type="region of interest" description="Disordered" evidence="20">
    <location>
        <begin position="291"/>
        <end position="313"/>
    </location>
</feature>
<comment type="similarity">
    <text evidence="2">Belongs to the beta type-B retroviral polymerase family. HERV class-II K(HML-2) pol subfamily.</text>
</comment>
<dbReference type="InterPro" id="IPR043128">
    <property type="entry name" value="Rev_trsase/Diguanyl_cyclase"/>
</dbReference>
<reference evidence="24" key="1">
    <citation type="submission" date="2016-05" db="EMBL/GenBank/DDBJ databases">
        <authorList>
            <person name="Lavstsen T."/>
            <person name="Jespersen J.S."/>
        </authorList>
    </citation>
    <scope>NUCLEOTIDE SEQUENCE</scope>
    <source>
        <tissue evidence="24">Brain</tissue>
    </source>
</reference>
<dbReference type="SUPFAM" id="SSF54160">
    <property type="entry name" value="Chromo domain-like"/>
    <property type="match status" value="1"/>
</dbReference>
<dbReference type="Gene3D" id="2.40.70.10">
    <property type="entry name" value="Acid Proteases"/>
    <property type="match status" value="1"/>
</dbReference>
<dbReference type="InterPro" id="IPR036397">
    <property type="entry name" value="RNaseH_sf"/>
</dbReference>
<evidence type="ECO:0000256" key="3">
    <source>
        <dbReference type="ARBA" id="ARBA00012180"/>
    </source>
</evidence>
<feature type="domain" description="Integrase catalytic" evidence="23">
    <location>
        <begin position="1090"/>
        <end position="1246"/>
    </location>
</feature>
<dbReference type="PANTHER" id="PTHR37984:SF5">
    <property type="entry name" value="PROTEIN NYNRIN-LIKE"/>
    <property type="match status" value="1"/>
</dbReference>
<dbReference type="InterPro" id="IPR016197">
    <property type="entry name" value="Chromo-like_dom_sf"/>
</dbReference>
<dbReference type="Pfam" id="PF00078">
    <property type="entry name" value="RVT_1"/>
    <property type="match status" value="1"/>
</dbReference>
<dbReference type="GO" id="GO:0006310">
    <property type="term" value="P:DNA recombination"/>
    <property type="evidence" value="ECO:0007669"/>
    <property type="project" value="UniProtKB-KW"/>
</dbReference>
<evidence type="ECO:0000256" key="17">
    <source>
        <dbReference type="ARBA" id="ARBA00023125"/>
    </source>
</evidence>
<dbReference type="CDD" id="cd09274">
    <property type="entry name" value="RNase_HI_RT_Ty3"/>
    <property type="match status" value="1"/>
</dbReference>
<gene>
    <name evidence="24" type="primary">CU459095.1</name>
</gene>
<dbReference type="EC" id="3.1.26.4" evidence="3"/>
<reference evidence="24" key="2">
    <citation type="submission" date="2016-06" db="EMBL/GenBank/DDBJ databases">
        <title>The genome of a short-lived fish provides insights into sex chromosome evolution and the genetic control of aging.</title>
        <authorList>
            <person name="Reichwald K."/>
            <person name="Felder M."/>
            <person name="Petzold A."/>
            <person name="Koch P."/>
            <person name="Groth M."/>
            <person name="Platzer M."/>
        </authorList>
    </citation>
    <scope>NUCLEOTIDE SEQUENCE</scope>
    <source>
        <tissue evidence="24">Brain</tissue>
    </source>
</reference>
<comment type="subcellular location">
    <subcellularLocation>
        <location evidence="1">Nucleus</location>
    </subcellularLocation>
</comment>
<dbReference type="Pfam" id="PF17921">
    <property type="entry name" value="Integrase_H2C2"/>
    <property type="match status" value="1"/>
</dbReference>
<evidence type="ECO:0000256" key="16">
    <source>
        <dbReference type="ARBA" id="ARBA00022932"/>
    </source>
</evidence>
<dbReference type="SUPFAM" id="SSF53098">
    <property type="entry name" value="Ribonuclease H-like"/>
    <property type="match status" value="1"/>
</dbReference>